<name>A0AAW0HW58_MYOGA</name>
<evidence type="ECO:0000313" key="2">
    <source>
        <dbReference type="Proteomes" id="UP001488838"/>
    </source>
</evidence>
<accession>A0AAW0HW58</accession>
<comment type="caution">
    <text evidence="1">The sequence shown here is derived from an EMBL/GenBank/DDBJ whole genome shotgun (WGS) entry which is preliminary data.</text>
</comment>
<protein>
    <submittedName>
        <fullName evidence="1">Uncharacterized protein</fullName>
    </submittedName>
</protein>
<sequence>MEVLERQDRQAQWRDEDQFESGFSRALLRTQLGELNSTAAKKMKVPACSWEKSVKSKPQRALRISQPRTCTIFEDTNQSLSLRKPTKKRLLPGRVLSTMDQCLLCTTKTKVEELR</sequence>
<organism evidence="1 2">
    <name type="scientific">Myodes glareolus</name>
    <name type="common">Bank vole</name>
    <name type="synonym">Clethrionomys glareolus</name>
    <dbReference type="NCBI Taxonomy" id="447135"/>
    <lineage>
        <taxon>Eukaryota</taxon>
        <taxon>Metazoa</taxon>
        <taxon>Chordata</taxon>
        <taxon>Craniata</taxon>
        <taxon>Vertebrata</taxon>
        <taxon>Euteleostomi</taxon>
        <taxon>Mammalia</taxon>
        <taxon>Eutheria</taxon>
        <taxon>Euarchontoglires</taxon>
        <taxon>Glires</taxon>
        <taxon>Rodentia</taxon>
        <taxon>Myomorpha</taxon>
        <taxon>Muroidea</taxon>
        <taxon>Cricetidae</taxon>
        <taxon>Arvicolinae</taxon>
        <taxon>Myodes</taxon>
    </lineage>
</organism>
<gene>
    <name evidence="1" type="ORF">U0070_020216</name>
</gene>
<dbReference type="AlphaFoldDB" id="A0AAW0HW58"/>
<dbReference type="Proteomes" id="UP001488838">
    <property type="component" value="Unassembled WGS sequence"/>
</dbReference>
<proteinExistence type="predicted"/>
<dbReference type="EMBL" id="JBBHLL010000304">
    <property type="protein sequence ID" value="KAK7806364.1"/>
    <property type="molecule type" value="Genomic_DNA"/>
</dbReference>
<keyword evidence="2" id="KW-1185">Reference proteome</keyword>
<evidence type="ECO:0000313" key="1">
    <source>
        <dbReference type="EMBL" id="KAK7806364.1"/>
    </source>
</evidence>
<reference evidence="1 2" key="1">
    <citation type="journal article" date="2023" name="bioRxiv">
        <title>Conserved and derived expression patterns and positive selection on dental genes reveal complex evolutionary context of ever-growing rodent molars.</title>
        <authorList>
            <person name="Calamari Z.T."/>
            <person name="Song A."/>
            <person name="Cohen E."/>
            <person name="Akter M."/>
            <person name="Roy R.D."/>
            <person name="Hallikas O."/>
            <person name="Christensen M.M."/>
            <person name="Li P."/>
            <person name="Marangoni P."/>
            <person name="Jernvall J."/>
            <person name="Klein O.D."/>
        </authorList>
    </citation>
    <scope>NUCLEOTIDE SEQUENCE [LARGE SCALE GENOMIC DNA]</scope>
    <source>
        <strain evidence="1">V071</strain>
    </source>
</reference>